<keyword evidence="6" id="KW-0413">Isomerase</keyword>
<protein>
    <recommendedName>
        <fullName evidence="3">DNA topoisomerase (ATP-hydrolyzing)</fullName>
        <ecNumber evidence="3">5.6.2.2</ecNumber>
    </recommendedName>
</protein>
<comment type="cofactor">
    <cofactor evidence="2">
        <name>Mg(2+)</name>
        <dbReference type="ChEBI" id="CHEBI:18420"/>
    </cofactor>
</comment>
<dbReference type="PANTHER" id="PTHR10169:SF38">
    <property type="entry name" value="DNA TOPOISOMERASE 2"/>
    <property type="match status" value="1"/>
</dbReference>
<dbReference type="SUPFAM" id="SSF55874">
    <property type="entry name" value="ATPase domain of HSP90 chaperone/DNA topoisomerase II/histidine kinase"/>
    <property type="match status" value="1"/>
</dbReference>
<dbReference type="PRINTS" id="PR00418">
    <property type="entry name" value="TPI2FAMILY"/>
</dbReference>
<dbReference type="eggNOG" id="KOG0355">
    <property type="taxonomic scope" value="Eukaryota"/>
</dbReference>
<dbReference type="Proteomes" id="UP000000600">
    <property type="component" value="Unassembled WGS sequence"/>
</dbReference>
<evidence type="ECO:0000256" key="6">
    <source>
        <dbReference type="ARBA" id="ARBA00023235"/>
    </source>
</evidence>
<dbReference type="KEGG" id="ptm:GSPATT00029542001"/>
<proteinExistence type="predicted"/>
<dbReference type="GeneID" id="5012094"/>
<dbReference type="Pfam" id="PF02518">
    <property type="entry name" value="HATPase_c"/>
    <property type="match status" value="1"/>
</dbReference>
<evidence type="ECO:0000256" key="4">
    <source>
        <dbReference type="ARBA" id="ARBA00023029"/>
    </source>
</evidence>
<dbReference type="HOGENOM" id="CLU_1252749_0_0_1"/>
<dbReference type="EC" id="5.6.2.2" evidence="3"/>
<dbReference type="STRING" id="5888.A0BK45"/>
<dbReference type="GO" id="GO:0003677">
    <property type="term" value="F:DNA binding"/>
    <property type="evidence" value="ECO:0007669"/>
    <property type="project" value="UniProtKB-KW"/>
</dbReference>
<evidence type="ECO:0000256" key="7">
    <source>
        <dbReference type="SAM" id="MobiDB-lite"/>
    </source>
</evidence>
<evidence type="ECO:0000313" key="9">
    <source>
        <dbReference type="EMBL" id="CAK58912.1"/>
    </source>
</evidence>
<accession>A0BK45</accession>
<keyword evidence="5" id="KW-0238">DNA-binding</keyword>
<evidence type="ECO:0000313" key="10">
    <source>
        <dbReference type="Proteomes" id="UP000000600"/>
    </source>
</evidence>
<dbReference type="Gene3D" id="3.30.565.10">
    <property type="entry name" value="Histidine kinase-like ATPase, C-terminal domain"/>
    <property type="match status" value="1"/>
</dbReference>
<evidence type="ECO:0000256" key="5">
    <source>
        <dbReference type="ARBA" id="ARBA00023125"/>
    </source>
</evidence>
<evidence type="ECO:0000256" key="1">
    <source>
        <dbReference type="ARBA" id="ARBA00000185"/>
    </source>
</evidence>
<organism evidence="9 10">
    <name type="scientific">Paramecium tetraurelia</name>
    <dbReference type="NCBI Taxonomy" id="5888"/>
    <lineage>
        <taxon>Eukaryota</taxon>
        <taxon>Sar</taxon>
        <taxon>Alveolata</taxon>
        <taxon>Ciliophora</taxon>
        <taxon>Intramacronucleata</taxon>
        <taxon>Oligohymenophorea</taxon>
        <taxon>Peniculida</taxon>
        <taxon>Parameciidae</taxon>
        <taxon>Paramecium</taxon>
    </lineage>
</organism>
<dbReference type="AlphaFoldDB" id="A0BK45"/>
<dbReference type="GO" id="GO:0003918">
    <property type="term" value="F:DNA topoisomerase type II (double strand cut, ATP-hydrolyzing) activity"/>
    <property type="evidence" value="ECO:0007669"/>
    <property type="project" value="UniProtKB-EC"/>
</dbReference>
<feature type="region of interest" description="Disordered" evidence="7">
    <location>
        <begin position="181"/>
        <end position="206"/>
    </location>
</feature>
<evidence type="ECO:0000256" key="3">
    <source>
        <dbReference type="ARBA" id="ARBA00012895"/>
    </source>
</evidence>
<dbReference type="EMBL" id="CT867999">
    <property type="protein sequence ID" value="CAK58912.1"/>
    <property type="molecule type" value="Genomic_DNA"/>
</dbReference>
<dbReference type="OrthoDB" id="276498at2759"/>
<gene>
    <name evidence="9" type="ORF">GSPATT00029542001</name>
</gene>
<evidence type="ECO:0000259" key="8">
    <source>
        <dbReference type="Pfam" id="PF02518"/>
    </source>
</evidence>
<dbReference type="PANTHER" id="PTHR10169">
    <property type="entry name" value="DNA TOPOISOMERASE/GYRASE"/>
    <property type="match status" value="1"/>
</dbReference>
<keyword evidence="4" id="KW-0799">Topoisomerase</keyword>
<dbReference type="InterPro" id="IPR003594">
    <property type="entry name" value="HATPase_dom"/>
</dbReference>
<feature type="domain" description="Histidine kinase/HSP90-like ATPase" evidence="8">
    <location>
        <begin position="57"/>
        <end position="150"/>
    </location>
</feature>
<dbReference type="InParanoid" id="A0BK45"/>
<dbReference type="InterPro" id="IPR036890">
    <property type="entry name" value="HATPase_C_sf"/>
</dbReference>
<name>A0BK45_PARTE</name>
<dbReference type="RefSeq" id="XP_001426310.1">
    <property type="nucleotide sequence ID" value="XM_001426273.1"/>
</dbReference>
<comment type="catalytic activity">
    <reaction evidence="1">
        <text>ATP-dependent breakage, passage and rejoining of double-stranded DNA.</text>
        <dbReference type="EC" id="5.6.2.2"/>
    </reaction>
</comment>
<keyword evidence="10" id="KW-1185">Reference proteome</keyword>
<sequence length="221" mass="25500">MSKNVEDVYKMVSQVEHILLRPDTYIGSVEISDQELWICEDSDQISFKFEEFSYCQGLYKIFDEILVNAADNYQRDKSTDRISVSIDNDSIMVENTGAGIPIQIHKQYNIYVPEMIFGRLLTSSNYDDSEQKVTGGRNGFGDKVSQTCFSSIFQGWKPFINPKKVHNGLDRRNMKETYIARKSPNTNEKPLHKKQHSSLIQRTSRQDRLSDIVPLLQKTCN</sequence>
<dbReference type="InterPro" id="IPR050634">
    <property type="entry name" value="DNA_Topoisomerase_II"/>
</dbReference>
<evidence type="ECO:0000256" key="2">
    <source>
        <dbReference type="ARBA" id="ARBA00001946"/>
    </source>
</evidence>
<reference evidence="9 10" key="1">
    <citation type="journal article" date="2006" name="Nature">
        <title>Global trends of whole-genome duplications revealed by the ciliate Paramecium tetraurelia.</title>
        <authorList>
            <consortium name="Genoscope"/>
            <person name="Aury J.-M."/>
            <person name="Jaillon O."/>
            <person name="Duret L."/>
            <person name="Noel B."/>
            <person name="Jubin C."/>
            <person name="Porcel B.M."/>
            <person name="Segurens B."/>
            <person name="Daubin V."/>
            <person name="Anthouard V."/>
            <person name="Aiach N."/>
            <person name="Arnaiz O."/>
            <person name="Billaut A."/>
            <person name="Beisson J."/>
            <person name="Blanc I."/>
            <person name="Bouhouche K."/>
            <person name="Camara F."/>
            <person name="Duharcourt S."/>
            <person name="Guigo R."/>
            <person name="Gogendeau D."/>
            <person name="Katinka M."/>
            <person name="Keller A.-M."/>
            <person name="Kissmehl R."/>
            <person name="Klotz C."/>
            <person name="Koll F."/>
            <person name="Le Moue A."/>
            <person name="Lepere C."/>
            <person name="Malinsky S."/>
            <person name="Nowacki M."/>
            <person name="Nowak J.K."/>
            <person name="Plattner H."/>
            <person name="Poulain J."/>
            <person name="Ruiz F."/>
            <person name="Serrano V."/>
            <person name="Zagulski M."/>
            <person name="Dessen P."/>
            <person name="Betermier M."/>
            <person name="Weissenbach J."/>
            <person name="Scarpelli C."/>
            <person name="Schachter V."/>
            <person name="Sperling L."/>
            <person name="Meyer E."/>
            <person name="Cohen J."/>
            <person name="Wincker P."/>
        </authorList>
    </citation>
    <scope>NUCLEOTIDE SEQUENCE [LARGE SCALE GENOMIC DNA]</scope>
    <source>
        <strain evidence="9 10">Stock d4-2</strain>
    </source>
</reference>